<gene>
    <name evidence="1" type="ORF">DWB61_17185</name>
</gene>
<dbReference type="Pfam" id="PF11185">
    <property type="entry name" value="DUF2971"/>
    <property type="match status" value="1"/>
</dbReference>
<name>A0A425XWL0_9BACT</name>
<protein>
    <submittedName>
        <fullName evidence="1">DUF2971 domain-containing protein</fullName>
    </submittedName>
</protein>
<dbReference type="EMBL" id="QQWG01000030">
    <property type="protein sequence ID" value="RRG19014.1"/>
    <property type="molecule type" value="Genomic_DNA"/>
</dbReference>
<dbReference type="Proteomes" id="UP000285794">
    <property type="component" value="Unassembled WGS sequence"/>
</dbReference>
<keyword evidence="2" id="KW-1185">Reference proteome</keyword>
<organism evidence="1 2">
    <name type="scientific">Ancylomarina euxinus</name>
    <dbReference type="NCBI Taxonomy" id="2283627"/>
    <lineage>
        <taxon>Bacteria</taxon>
        <taxon>Pseudomonadati</taxon>
        <taxon>Bacteroidota</taxon>
        <taxon>Bacteroidia</taxon>
        <taxon>Marinilabiliales</taxon>
        <taxon>Marinifilaceae</taxon>
        <taxon>Ancylomarina</taxon>
    </lineage>
</organism>
<evidence type="ECO:0000313" key="1">
    <source>
        <dbReference type="EMBL" id="RRG19014.1"/>
    </source>
</evidence>
<evidence type="ECO:0000313" key="2">
    <source>
        <dbReference type="Proteomes" id="UP000285794"/>
    </source>
</evidence>
<proteinExistence type="predicted"/>
<dbReference type="AlphaFoldDB" id="A0A425XWL0"/>
<reference evidence="1 2" key="1">
    <citation type="submission" date="2018-07" db="EMBL/GenBank/DDBJ databases">
        <title>Draft genome sequence of Ancylomarina sp. M1P.</title>
        <authorList>
            <person name="Yadav S."/>
            <person name="Villanueva L."/>
            <person name="Damste J.S.S."/>
        </authorList>
    </citation>
    <scope>NUCLEOTIDE SEQUENCE [LARGE SCALE GENOMIC DNA]</scope>
    <source>
        <strain evidence="1 2">M1P</strain>
    </source>
</reference>
<accession>A0A425XWL0</accession>
<sequence length="386" mass="46019">MRLASARFERLILLNRPRNLARPLAANIKKRNMRTIFKYRPHSDFLFKELYYNELYFASYEELNDPLDLSARIDFTPYEINSLDYLIWFIMKVHVDLSGKTSTIEVTNLFIKLHKNDEAIQELKESIFEKMEAHLVSNKNIWLENLITILRASFSEVVPEVKMDEVRLKSKLEQLSRKFLRASFVSCFSEKNNEPLMWAHYASKHAGVCLEFNLETLGMFTYEVNHDFKTLAKDGNIIKEFTKETYTYKDRIRSVSYEAEQPHVNFFKFAPVFENENDTDLIELNKSWTHDYAHELEWVFSTKTLNWEYEKELRAIQINFKENQIPEERIRHYPIEMLKSVYFGSNTPEVSKKRIYKIISRKSHEIQFFNTQLGGANKIIFEDYEP</sequence>
<comment type="caution">
    <text evidence="1">The sequence shown here is derived from an EMBL/GenBank/DDBJ whole genome shotgun (WGS) entry which is preliminary data.</text>
</comment>
<dbReference type="InterPro" id="IPR021352">
    <property type="entry name" value="DUF2971"/>
</dbReference>